<gene>
    <name evidence="2" type="ORF">NITMOv2_2626</name>
</gene>
<dbReference type="EMBL" id="CP011801">
    <property type="protein sequence ID" value="ALA59039.1"/>
    <property type="molecule type" value="Genomic_DNA"/>
</dbReference>
<evidence type="ECO:0000256" key="1">
    <source>
        <dbReference type="SAM" id="Phobius"/>
    </source>
</evidence>
<feature type="transmembrane region" description="Helical" evidence="1">
    <location>
        <begin position="80"/>
        <end position="100"/>
    </location>
</feature>
<keyword evidence="1" id="KW-0472">Membrane</keyword>
<name>A0A0K2GDV8_NITMO</name>
<accession>A0A0K2GDV8</accession>
<reference evidence="2 3" key="1">
    <citation type="journal article" date="2015" name="Proc. Natl. Acad. Sci. U.S.A.">
        <title>Expanded metabolic versatility of ubiquitous nitrite-oxidizing bacteria from the genus Nitrospira.</title>
        <authorList>
            <person name="Koch H."/>
            <person name="Lucker S."/>
            <person name="Albertsen M."/>
            <person name="Kitzinger K."/>
            <person name="Herbold C."/>
            <person name="Spieck E."/>
            <person name="Nielsen P.H."/>
            <person name="Wagner M."/>
            <person name="Daims H."/>
        </authorList>
    </citation>
    <scope>NUCLEOTIDE SEQUENCE [LARGE SCALE GENOMIC DNA]</scope>
    <source>
        <strain evidence="2 3">NSP M-1</strain>
    </source>
</reference>
<sequence>MTREAANVREFRRFGMTVGAVLAGIGLWPMLWHGAAPRLWALAAAGVLILAAGIAPRALAPVHRGWMALGHALGWINTRIILTLFFYGILTPMGLAARLFGKDFMRVRIASDAESYRVIRERRPATHLWHQF</sequence>
<keyword evidence="1" id="KW-1133">Transmembrane helix</keyword>
<protein>
    <recommendedName>
        <fullName evidence="4">SxtJ</fullName>
    </recommendedName>
</protein>
<dbReference type="RefSeq" id="WP_053380121.1">
    <property type="nucleotide sequence ID" value="NZ_CP011801.1"/>
</dbReference>
<dbReference type="PATRIC" id="fig|42253.5.peg.2597"/>
<evidence type="ECO:0000313" key="3">
    <source>
        <dbReference type="Proteomes" id="UP000069205"/>
    </source>
</evidence>
<feature type="transmembrane region" description="Helical" evidence="1">
    <location>
        <begin position="39"/>
        <end position="60"/>
    </location>
</feature>
<evidence type="ECO:0000313" key="2">
    <source>
        <dbReference type="EMBL" id="ALA59039.1"/>
    </source>
</evidence>
<dbReference type="Pfam" id="PF19588">
    <property type="entry name" value="SxtJ"/>
    <property type="match status" value="1"/>
</dbReference>
<dbReference type="STRING" id="42253.NITMOv2_2626"/>
<keyword evidence="1" id="KW-0812">Transmembrane</keyword>
<dbReference type="Proteomes" id="UP000069205">
    <property type="component" value="Chromosome"/>
</dbReference>
<dbReference type="AlphaFoldDB" id="A0A0K2GDV8"/>
<proteinExistence type="predicted"/>
<evidence type="ECO:0008006" key="4">
    <source>
        <dbReference type="Google" id="ProtNLM"/>
    </source>
</evidence>
<dbReference type="KEGG" id="nmv:NITMOv2_2626"/>
<dbReference type="OrthoDB" id="9790341at2"/>
<dbReference type="InterPro" id="IPR045781">
    <property type="entry name" value="SxtJ"/>
</dbReference>
<feature type="transmembrane region" description="Helical" evidence="1">
    <location>
        <begin position="14"/>
        <end position="32"/>
    </location>
</feature>
<keyword evidence="3" id="KW-1185">Reference proteome</keyword>
<organism evidence="2 3">
    <name type="scientific">Nitrospira moscoviensis</name>
    <dbReference type="NCBI Taxonomy" id="42253"/>
    <lineage>
        <taxon>Bacteria</taxon>
        <taxon>Pseudomonadati</taxon>
        <taxon>Nitrospirota</taxon>
        <taxon>Nitrospiria</taxon>
        <taxon>Nitrospirales</taxon>
        <taxon>Nitrospiraceae</taxon>
        <taxon>Nitrospira</taxon>
    </lineage>
</organism>